<feature type="transmembrane region" description="Helical" evidence="1">
    <location>
        <begin position="317"/>
        <end position="337"/>
    </location>
</feature>
<feature type="transmembrane region" description="Helical" evidence="1">
    <location>
        <begin position="211"/>
        <end position="231"/>
    </location>
</feature>
<keyword evidence="1" id="KW-1133">Transmembrane helix</keyword>
<keyword evidence="3" id="KW-1185">Reference proteome</keyword>
<evidence type="ECO:0008006" key="4">
    <source>
        <dbReference type="Google" id="ProtNLM"/>
    </source>
</evidence>
<feature type="transmembrane region" description="Helical" evidence="1">
    <location>
        <begin position="83"/>
        <end position="103"/>
    </location>
</feature>
<gene>
    <name evidence="2" type="ORF">FRZ32_06030</name>
</gene>
<dbReference type="EMBL" id="VOQQ01000001">
    <property type="protein sequence ID" value="TXC63259.1"/>
    <property type="molecule type" value="Genomic_DNA"/>
</dbReference>
<protein>
    <recommendedName>
        <fullName evidence="4">Glycosyltransferase RgtA/B/C/D-like domain-containing protein</fullName>
    </recommendedName>
</protein>
<feature type="transmembrane region" description="Helical" evidence="1">
    <location>
        <begin position="269"/>
        <end position="287"/>
    </location>
</feature>
<dbReference type="RefSeq" id="WP_147042670.1">
    <property type="nucleotide sequence ID" value="NZ_BAABIR010000006.1"/>
</dbReference>
<name>A0A5C6TSU3_9SPHN</name>
<proteinExistence type="predicted"/>
<keyword evidence="1" id="KW-0472">Membrane</keyword>
<accession>A0A5C6TSU3</accession>
<feature type="transmembrane region" description="Helical" evidence="1">
    <location>
        <begin position="344"/>
        <end position="363"/>
    </location>
</feature>
<feature type="transmembrane region" description="Helical" evidence="1">
    <location>
        <begin position="110"/>
        <end position="129"/>
    </location>
</feature>
<comment type="caution">
    <text evidence="2">The sequence shown here is derived from an EMBL/GenBank/DDBJ whole genome shotgun (WGS) entry which is preliminary data.</text>
</comment>
<feature type="transmembrane region" description="Helical" evidence="1">
    <location>
        <begin position="135"/>
        <end position="154"/>
    </location>
</feature>
<feature type="transmembrane region" description="Helical" evidence="1">
    <location>
        <begin position="294"/>
        <end position="311"/>
    </location>
</feature>
<dbReference type="OrthoDB" id="8044879at2"/>
<evidence type="ECO:0000313" key="2">
    <source>
        <dbReference type="EMBL" id="TXC63259.1"/>
    </source>
</evidence>
<keyword evidence="1" id="KW-0812">Transmembrane</keyword>
<evidence type="ECO:0000256" key="1">
    <source>
        <dbReference type="SAM" id="Phobius"/>
    </source>
</evidence>
<dbReference type="AlphaFoldDB" id="A0A5C6TSU3"/>
<organism evidence="2 3">
    <name type="scientific">Allosphingosinicella ginsenosidimutans</name>
    <dbReference type="NCBI Taxonomy" id="1176539"/>
    <lineage>
        <taxon>Bacteria</taxon>
        <taxon>Pseudomonadati</taxon>
        <taxon>Pseudomonadota</taxon>
        <taxon>Alphaproteobacteria</taxon>
        <taxon>Sphingomonadales</taxon>
        <taxon>Sphingomonadaceae</taxon>
        <taxon>Allosphingosinicella</taxon>
    </lineage>
</organism>
<evidence type="ECO:0000313" key="3">
    <source>
        <dbReference type="Proteomes" id="UP000321249"/>
    </source>
</evidence>
<sequence length="486" mass="50954">MVAPAASSLPRPAWAAVAALAFVGLWLRIAAAHGGLWTDEAWSMAYAIEARDAIGVFLRINHDNNHHLNTLWLQFVGPNADPVLARALSIAAGTLAVPVAAVIGARRGGVVAAIASAAAFAVAPIMVVYGSEARGYGLLILAMPLAILLVDRWLDDPAARPPAFALALVTIFGLLSHLTMIVAIALLALWTYVALRPRSGPRGAAIATLRLWLPAFGVALVLLAFIVIAALASATGPRIGGHVPFTLAGLGEALGLLTAFTLGPAFVPAWIGPVLVGLGVLALDQLGGLGPRRYFYLVTILLLPALVALVRPGNAEFARYFLVVAIGLLLLAADLAARGWAKGGIVRAASALLLAAMLATGLWRDAAAIDMRRGDPDDAIRAMAARAPDGARVQLVVERQTAVYRLSAARLRYPLLIARGCAPADFWLVPLERPTPDRRLRDGCGRPWILVGARRVTGLSGDSWALYAPQALQRSQAPVSGPPPIG</sequence>
<feature type="transmembrane region" description="Helical" evidence="1">
    <location>
        <begin position="166"/>
        <end position="191"/>
    </location>
</feature>
<dbReference type="Proteomes" id="UP000321249">
    <property type="component" value="Unassembled WGS sequence"/>
</dbReference>
<reference evidence="2 3" key="1">
    <citation type="journal article" date="2015" name="J. Microbiol.">
        <title>Sphingosinicella ginsenosidimutans sp. nov., with ginsenoside converting activity.</title>
        <authorList>
            <person name="Kim J.K."/>
            <person name="Kang M.S."/>
            <person name="Park S.C."/>
            <person name="Kim K.M."/>
            <person name="Choi K."/>
            <person name="Yoon M.H."/>
            <person name="Im W.T."/>
        </authorList>
    </citation>
    <scope>NUCLEOTIDE SEQUENCE [LARGE SCALE GENOMIC DNA]</scope>
    <source>
        <strain evidence="2 3">BS-11</strain>
    </source>
</reference>